<dbReference type="InterPro" id="IPR005628">
    <property type="entry name" value="GspK"/>
</dbReference>
<dbReference type="Pfam" id="PF03934">
    <property type="entry name" value="T2SSK"/>
    <property type="match status" value="1"/>
</dbReference>
<comment type="similarity">
    <text evidence="2 10">Belongs to the GSP K family.</text>
</comment>
<feature type="domain" description="T2SS protein K second SAM-like" evidence="11">
    <location>
        <begin position="202"/>
        <end position="252"/>
    </location>
</feature>
<evidence type="ECO:0000256" key="8">
    <source>
        <dbReference type="ARBA" id="ARBA00022989"/>
    </source>
</evidence>
<keyword evidence="5 10" id="KW-0997">Cell inner membrane</keyword>
<dbReference type="Proteomes" id="UP000184226">
    <property type="component" value="Unassembled WGS sequence"/>
</dbReference>
<dbReference type="SUPFAM" id="SSF47781">
    <property type="entry name" value="RuvA domain 2-like"/>
    <property type="match status" value="1"/>
</dbReference>
<dbReference type="SUPFAM" id="SSF54523">
    <property type="entry name" value="Pili subunits"/>
    <property type="match status" value="1"/>
</dbReference>
<dbReference type="InterPro" id="IPR049031">
    <property type="entry name" value="T2SSK_SAM-like_1st"/>
</dbReference>
<keyword evidence="7" id="KW-0653">Protein transport</keyword>
<dbReference type="EMBL" id="FQXE01000001">
    <property type="protein sequence ID" value="SHG93078.1"/>
    <property type="molecule type" value="Genomic_DNA"/>
</dbReference>
<dbReference type="InterPro" id="IPR038072">
    <property type="entry name" value="GspK_central_sf"/>
</dbReference>
<evidence type="ECO:0000256" key="10">
    <source>
        <dbReference type="PIRNR" id="PIRNR002786"/>
    </source>
</evidence>
<dbReference type="InterPro" id="IPR010994">
    <property type="entry name" value="RuvA_2-like"/>
</dbReference>
<keyword evidence="9 10" id="KW-0472">Membrane</keyword>
<evidence type="ECO:0000256" key="1">
    <source>
        <dbReference type="ARBA" id="ARBA00004533"/>
    </source>
</evidence>
<dbReference type="AlphaFoldDB" id="A0A1M5NUC1"/>
<dbReference type="PIRSF" id="PIRSF002786">
    <property type="entry name" value="XcpX"/>
    <property type="match status" value="1"/>
</dbReference>
<dbReference type="GO" id="GO:0009306">
    <property type="term" value="P:protein secretion"/>
    <property type="evidence" value="ECO:0007669"/>
    <property type="project" value="InterPro"/>
</dbReference>
<evidence type="ECO:0000256" key="6">
    <source>
        <dbReference type="ARBA" id="ARBA00022692"/>
    </source>
</evidence>
<dbReference type="SUPFAM" id="SSF158544">
    <property type="entry name" value="GspK insert domain-like"/>
    <property type="match status" value="1"/>
</dbReference>
<evidence type="ECO:0000256" key="5">
    <source>
        <dbReference type="ARBA" id="ARBA00022519"/>
    </source>
</evidence>
<evidence type="ECO:0000313" key="14">
    <source>
        <dbReference type="Proteomes" id="UP000184226"/>
    </source>
</evidence>
<evidence type="ECO:0000313" key="13">
    <source>
        <dbReference type="EMBL" id="SHG93078.1"/>
    </source>
</evidence>
<feature type="domain" description="T2SS protein K first SAM-like" evidence="12">
    <location>
        <begin position="111"/>
        <end position="198"/>
    </location>
</feature>
<organism evidence="13 14">
    <name type="scientific">Pollutimonas bauzanensis</name>
    <dbReference type="NCBI Taxonomy" id="658167"/>
    <lineage>
        <taxon>Bacteria</taxon>
        <taxon>Pseudomonadati</taxon>
        <taxon>Pseudomonadota</taxon>
        <taxon>Betaproteobacteria</taxon>
        <taxon>Burkholderiales</taxon>
        <taxon>Alcaligenaceae</taxon>
        <taxon>Pollutimonas</taxon>
    </lineage>
</organism>
<dbReference type="Gene3D" id="3.30.1300.30">
    <property type="entry name" value="GSPII I/J protein-like"/>
    <property type="match status" value="1"/>
</dbReference>
<keyword evidence="3 10" id="KW-0813">Transport</keyword>
<keyword evidence="14" id="KW-1185">Reference proteome</keyword>
<keyword evidence="4 10" id="KW-1003">Cell membrane</keyword>
<dbReference type="PANTHER" id="PTHR38831">
    <property type="entry name" value="TYPE II SECRETION SYSTEM PROTEIN K"/>
    <property type="match status" value="1"/>
</dbReference>
<dbReference type="NCBIfam" id="NF037980">
    <property type="entry name" value="T2SS_GspK"/>
    <property type="match status" value="1"/>
</dbReference>
<evidence type="ECO:0000256" key="9">
    <source>
        <dbReference type="ARBA" id="ARBA00023136"/>
    </source>
</evidence>
<evidence type="ECO:0000259" key="12">
    <source>
        <dbReference type="Pfam" id="PF21687"/>
    </source>
</evidence>
<dbReference type="Pfam" id="PF21687">
    <property type="entry name" value="T2SSK_1st"/>
    <property type="match status" value="1"/>
</dbReference>
<proteinExistence type="inferred from homology"/>
<evidence type="ECO:0000256" key="2">
    <source>
        <dbReference type="ARBA" id="ARBA00007246"/>
    </source>
</evidence>
<dbReference type="PANTHER" id="PTHR38831:SF1">
    <property type="entry name" value="TYPE II SECRETION SYSTEM PROTEIN K-RELATED"/>
    <property type="match status" value="1"/>
</dbReference>
<evidence type="ECO:0000259" key="11">
    <source>
        <dbReference type="Pfam" id="PF03934"/>
    </source>
</evidence>
<dbReference type="InterPro" id="IPR045584">
    <property type="entry name" value="Pilin-like"/>
</dbReference>
<sequence length="299" mass="32127">MTRLQAFRQRGMAVIGALLVVAAASIAATAIVERQALLARTLIGERDRAQAKWLLRSGLDWSRVILRYDARRSPITHKDAMWAQPIAGLEISPPGDARQALFSGRIEDEQGKYNLRNLAIDGVVQPQELLVLERLLGGLNIPASVAASIAERVADSQASQERSALAPGLRGVGDLRGLDGVTPGMVDILAPYLTVLPEKTTVNANTASAEVLSANLAGLPLAEARALAGQRDRGQWFNSLADFTNRLGNPEVAPGGRIGVNSDWFRVAGEVTLDRSVVGMQALLHRQGSRAPVIVWIRD</sequence>
<accession>A0A1M5NUC1</accession>
<name>A0A1M5NUC1_9BURK</name>
<comment type="subcellular location">
    <subcellularLocation>
        <location evidence="1 10">Cell inner membrane</location>
    </subcellularLocation>
</comment>
<dbReference type="STRING" id="658167.SAMN04488135_101618"/>
<reference evidence="13 14" key="1">
    <citation type="submission" date="2016-11" db="EMBL/GenBank/DDBJ databases">
        <authorList>
            <person name="Jaros S."/>
            <person name="Januszkiewicz K."/>
            <person name="Wedrychowicz H."/>
        </authorList>
    </citation>
    <scope>NUCLEOTIDE SEQUENCE [LARGE SCALE GENOMIC DNA]</scope>
    <source>
        <strain evidence="13 14">CGMCC 1.10190</strain>
    </source>
</reference>
<protein>
    <recommendedName>
        <fullName evidence="10">Type II secretion system protein K</fullName>
    </recommendedName>
</protein>
<dbReference type="InterPro" id="IPR049179">
    <property type="entry name" value="T2SSK_SAM-like_2nd"/>
</dbReference>
<evidence type="ECO:0000256" key="3">
    <source>
        <dbReference type="ARBA" id="ARBA00022448"/>
    </source>
</evidence>
<keyword evidence="8" id="KW-1133">Transmembrane helix</keyword>
<dbReference type="RefSeq" id="WP_073101577.1">
    <property type="nucleotide sequence ID" value="NZ_FQXE01000001.1"/>
</dbReference>
<dbReference type="GO" id="GO:0005886">
    <property type="term" value="C:plasma membrane"/>
    <property type="evidence" value="ECO:0007669"/>
    <property type="project" value="UniProtKB-SubCell"/>
</dbReference>
<gene>
    <name evidence="13" type="ORF">SAMN04488135_101618</name>
</gene>
<evidence type="ECO:0000256" key="4">
    <source>
        <dbReference type="ARBA" id="ARBA00022475"/>
    </source>
</evidence>
<keyword evidence="6" id="KW-0812">Transmembrane</keyword>
<evidence type="ECO:0000256" key="7">
    <source>
        <dbReference type="ARBA" id="ARBA00022927"/>
    </source>
</evidence>